<dbReference type="PANTHER" id="PTHR30304">
    <property type="entry name" value="D-TAGATOSE-1,6-BISPHOSPHATE ALDOLASE"/>
    <property type="match status" value="1"/>
</dbReference>
<organism evidence="1 2">
    <name type="scientific">Velamenicoccus archaeovorus</name>
    <dbReference type="NCBI Taxonomy" id="1930593"/>
    <lineage>
        <taxon>Bacteria</taxon>
        <taxon>Pseudomonadati</taxon>
        <taxon>Candidatus Omnitrophota</taxon>
        <taxon>Candidatus Velamenicoccus</taxon>
    </lineage>
</organism>
<dbReference type="EMBL" id="CP019384">
    <property type="protein sequence ID" value="QAT16387.1"/>
    <property type="molecule type" value="Genomic_DNA"/>
</dbReference>
<dbReference type="PANTHER" id="PTHR30304:SF0">
    <property type="entry name" value="D-TAGATOSE-1,6-BISPHOSPHATE ALDOLASE SUBUNIT GATY-RELATED"/>
    <property type="match status" value="1"/>
</dbReference>
<accession>A0A410P2G0</accession>
<dbReference type="RefSeq" id="WP_128699026.1">
    <property type="nucleotide sequence ID" value="NZ_CP019384.1"/>
</dbReference>
<dbReference type="InterPro" id="IPR013785">
    <property type="entry name" value="Aldolase_TIM"/>
</dbReference>
<evidence type="ECO:0000313" key="2">
    <source>
        <dbReference type="Proteomes" id="UP000287243"/>
    </source>
</evidence>
<dbReference type="Proteomes" id="UP000287243">
    <property type="component" value="Chromosome"/>
</dbReference>
<dbReference type="SUPFAM" id="SSF51569">
    <property type="entry name" value="Aldolase"/>
    <property type="match status" value="1"/>
</dbReference>
<dbReference type="GO" id="GO:0016832">
    <property type="term" value="F:aldehyde-lyase activity"/>
    <property type="evidence" value="ECO:0007669"/>
    <property type="project" value="InterPro"/>
</dbReference>
<dbReference type="GO" id="GO:0008270">
    <property type="term" value="F:zinc ion binding"/>
    <property type="evidence" value="ECO:0007669"/>
    <property type="project" value="InterPro"/>
</dbReference>
<dbReference type="GO" id="GO:0005975">
    <property type="term" value="P:carbohydrate metabolic process"/>
    <property type="evidence" value="ECO:0007669"/>
    <property type="project" value="InterPro"/>
</dbReference>
<dbReference type="AlphaFoldDB" id="A0A410P2G0"/>
<dbReference type="Gene3D" id="3.20.20.70">
    <property type="entry name" value="Aldolase class I"/>
    <property type="match status" value="1"/>
</dbReference>
<reference evidence="1 2" key="1">
    <citation type="submission" date="2017-01" db="EMBL/GenBank/DDBJ databases">
        <title>First insights into the biology of 'candidatus Vampirococcus archaeovorus'.</title>
        <authorList>
            <person name="Kizina J."/>
            <person name="Jordan S."/>
            <person name="Stueber K."/>
            <person name="Reinhardt R."/>
            <person name="Harder J."/>
        </authorList>
    </citation>
    <scope>NUCLEOTIDE SEQUENCE [LARGE SCALE GENOMIC DNA]</scope>
    <source>
        <strain evidence="1 2">LiM</strain>
    </source>
</reference>
<dbReference type="OrthoDB" id="9803995at2"/>
<sequence length="437" mass="48742">MDSKKMDSLVMDLVTGSDAKTKENAVNAIWQAAYSADVWPASIHDLYKARGEGKQGGYTVPAMNLRTLTYDMARAIFKEAKKINAAAFVFEIARSEMGYTDQKPLEYTSVILAAAVREGYQGPVFIQGDHFQVNAKNYQADPQKEVESLKKLIKEAIEAGFYNIDIDSSTVVDLSKEDLLAQQKLNSEICAELTAYIRGIQPKGVTVSVGGEIGEVGSKNSTPEDMRAFMKLYLEKLPRGMEGISKISVQTGTSHGGTVLPDGTIAKVKLDFNVLKSISEVCKKEFKMAGSVQHGASTLPETEFHKFPEFDAAEVHLATQFQNMVFDSPHFPADLKKKIYDWLKVEAKNEFKPGMTDEQFFYKSRKKALGPFKKDIMSIKERGMIAKEVESKFAFLFDQLKIKDSARAVKQFIKKVKVEMAFSAEHHKKAEAFEGDD</sequence>
<dbReference type="InterPro" id="IPR000771">
    <property type="entry name" value="FBA_II"/>
</dbReference>
<gene>
    <name evidence="1" type="ORF">BU251_00910</name>
</gene>
<proteinExistence type="predicted"/>
<name>A0A410P2G0_VELA1</name>
<keyword evidence="2" id="KW-1185">Reference proteome</keyword>
<protein>
    <submittedName>
        <fullName evidence="1">Fructose-bisphosphate aldolase class-II</fullName>
    </submittedName>
</protein>
<dbReference type="InterPro" id="IPR050246">
    <property type="entry name" value="Class_II_FBP_aldolase"/>
</dbReference>
<dbReference type="KEGG" id="vai:BU251_00910"/>
<dbReference type="Pfam" id="PF01116">
    <property type="entry name" value="F_bP_aldolase"/>
    <property type="match status" value="1"/>
</dbReference>
<evidence type="ECO:0000313" key="1">
    <source>
        <dbReference type="EMBL" id="QAT16387.1"/>
    </source>
</evidence>